<feature type="region of interest" description="Disordered" evidence="4">
    <location>
        <begin position="150"/>
        <end position="177"/>
    </location>
</feature>
<protein>
    <submittedName>
        <fullName evidence="8">Aureochrome1</fullName>
    </submittedName>
</protein>
<dbReference type="GO" id="GO:0005634">
    <property type="term" value="C:nucleus"/>
    <property type="evidence" value="ECO:0007669"/>
    <property type="project" value="TreeGrafter"/>
</dbReference>
<dbReference type="Gene3D" id="3.30.450.20">
    <property type="entry name" value="PAS domain"/>
    <property type="match status" value="1"/>
</dbReference>
<dbReference type="Gene3D" id="1.20.5.170">
    <property type="match status" value="1"/>
</dbReference>
<dbReference type="PROSITE" id="PS50217">
    <property type="entry name" value="BZIP"/>
    <property type="match status" value="1"/>
</dbReference>
<dbReference type="CDD" id="cd00130">
    <property type="entry name" value="PAS"/>
    <property type="match status" value="1"/>
</dbReference>
<dbReference type="PANTHER" id="PTHR47429:SF2">
    <property type="entry name" value="PROTEIN TWIN LOV 1"/>
    <property type="match status" value="1"/>
</dbReference>
<gene>
    <name evidence="8" type="primary">aureo1</name>
</gene>
<evidence type="ECO:0000259" key="7">
    <source>
        <dbReference type="PROSITE" id="PS50217"/>
    </source>
</evidence>
<dbReference type="PROSITE" id="PS50113">
    <property type="entry name" value="PAC"/>
    <property type="match status" value="1"/>
</dbReference>
<evidence type="ECO:0000259" key="6">
    <source>
        <dbReference type="PROSITE" id="PS50113"/>
    </source>
</evidence>
<dbReference type="Pfam" id="PF00170">
    <property type="entry name" value="bZIP_1"/>
    <property type="match status" value="1"/>
</dbReference>
<dbReference type="AlphaFoldDB" id="A0A1L4A1R0"/>
<dbReference type="PANTHER" id="PTHR47429">
    <property type="entry name" value="PROTEIN TWIN LOV 1"/>
    <property type="match status" value="1"/>
</dbReference>
<accession>A0A1L4A1R0</accession>
<dbReference type="InterPro" id="IPR004827">
    <property type="entry name" value="bZIP"/>
</dbReference>
<evidence type="ECO:0000256" key="4">
    <source>
        <dbReference type="SAM" id="MobiDB-lite"/>
    </source>
</evidence>
<dbReference type="NCBIfam" id="TIGR00229">
    <property type="entry name" value="sensory_box"/>
    <property type="match status" value="1"/>
</dbReference>
<dbReference type="SMART" id="SM00086">
    <property type="entry name" value="PAC"/>
    <property type="match status" value="1"/>
</dbReference>
<reference evidence="8" key="1">
    <citation type="journal article" date="2017" name="Harmful Algae">
        <title>Identification and expression analysis of blue light receptor aureochrome in the harmful alga Heterosigma akashiwo (raphidophyte).</title>
        <authorList>
            <person name="Ji N."/>
            <person name="Li L."/>
            <person name="Lin L."/>
            <person name="Lin S."/>
        </authorList>
    </citation>
    <scope>NUCLEOTIDE SEQUENCE</scope>
    <source>
        <strain evidence="8">CCMA-369</strain>
    </source>
</reference>
<evidence type="ECO:0000256" key="1">
    <source>
        <dbReference type="ARBA" id="ARBA00022630"/>
    </source>
</evidence>
<dbReference type="InterPro" id="IPR000700">
    <property type="entry name" value="PAS-assoc_C"/>
</dbReference>
<dbReference type="CDD" id="cd14809">
    <property type="entry name" value="bZIP_AUREO-like"/>
    <property type="match status" value="1"/>
</dbReference>
<proteinExistence type="evidence at transcript level"/>
<dbReference type="PROSITE" id="PS50112">
    <property type="entry name" value="PAS"/>
    <property type="match status" value="1"/>
</dbReference>
<evidence type="ECO:0000259" key="5">
    <source>
        <dbReference type="PROSITE" id="PS50112"/>
    </source>
</evidence>
<feature type="domain" description="PAC" evidence="6">
    <location>
        <begin position="353"/>
        <end position="407"/>
    </location>
</feature>
<dbReference type="Pfam" id="PF13426">
    <property type="entry name" value="PAS_9"/>
    <property type="match status" value="1"/>
</dbReference>
<dbReference type="SUPFAM" id="SSF55785">
    <property type="entry name" value="PYP-like sensor domain (PAS domain)"/>
    <property type="match status" value="1"/>
</dbReference>
<organism evidence="8">
    <name type="scientific">Heterosigma akashiwo</name>
    <name type="common">Chromophytic alga</name>
    <name type="synonym">Heterosigma carterae</name>
    <dbReference type="NCBI Taxonomy" id="2829"/>
    <lineage>
        <taxon>Eukaryota</taxon>
        <taxon>Sar</taxon>
        <taxon>Stramenopiles</taxon>
        <taxon>Ochrophyta</taxon>
        <taxon>Raphidophyceae</taxon>
        <taxon>Chattonellales</taxon>
        <taxon>Chattonellaceae</taxon>
        <taxon>Heterosigma</taxon>
    </lineage>
</organism>
<dbReference type="InterPro" id="IPR035965">
    <property type="entry name" value="PAS-like_dom_sf"/>
</dbReference>
<dbReference type="GO" id="GO:0003700">
    <property type="term" value="F:DNA-binding transcription factor activity"/>
    <property type="evidence" value="ECO:0007669"/>
    <property type="project" value="InterPro"/>
</dbReference>
<evidence type="ECO:0000256" key="3">
    <source>
        <dbReference type="ARBA" id="ARBA00022991"/>
    </source>
</evidence>
<name>A0A1L4A1R0_HETAK</name>
<dbReference type="SUPFAM" id="SSF57959">
    <property type="entry name" value="Leucine zipper domain"/>
    <property type="match status" value="1"/>
</dbReference>
<dbReference type="InterPro" id="IPR000014">
    <property type="entry name" value="PAS"/>
</dbReference>
<dbReference type="EMBL" id="KX290006">
    <property type="protein sequence ID" value="API61829.1"/>
    <property type="molecule type" value="mRNA"/>
</dbReference>
<keyword evidence="3" id="KW-0157">Chromophore</keyword>
<evidence type="ECO:0000256" key="2">
    <source>
        <dbReference type="ARBA" id="ARBA00022643"/>
    </source>
</evidence>
<keyword evidence="1" id="KW-0285">Flavoprotein</keyword>
<dbReference type="InterPro" id="IPR001610">
    <property type="entry name" value="PAC"/>
</dbReference>
<feature type="domain" description="PAS" evidence="5">
    <location>
        <begin position="283"/>
        <end position="352"/>
    </location>
</feature>
<feature type="domain" description="BZIP" evidence="7">
    <location>
        <begin position="203"/>
        <end position="241"/>
    </location>
</feature>
<feature type="compositionally biased region" description="Polar residues" evidence="4">
    <location>
        <begin position="156"/>
        <end position="169"/>
    </location>
</feature>
<dbReference type="InterPro" id="IPR046347">
    <property type="entry name" value="bZIP_sf"/>
</dbReference>
<sequence>MSSEKPIRIIKPDEDDFAGFGLALSPVCSGPINPPIFGTDGLFSPSQQRGIHDEPSTPFLDDEGASFADVLFGDEEDFSSAAGVLSTSEPQSAFKPHQLANAAKKDTTSSRSNNRFMVDPNLPPGTMQHKPRPASAAVKTEAPPNTLPLPQPTPFIGNNTFSSGPSSTQQRKRPKVPQATISETAIFKGFHGVEPAKIAEKIRKQRNKEHAKRSRVRKKFLVDSLQQSIDLLEKENQKLRSCLSANLGPEAQSIIHAGVTECSSLIAHDFASAKVLEDPDFSLVTALQSAQKSFVITDPALSDNPIVFASPKFLQMTGYTSDQVVGRNCRFLQGPKTNPQAVAKLKKTISNGEDCSVCLINYRADRSIFWNRLFVAPLRDIEGKVSNFIGVLCEISESQGTALEYKEQSLSGSSIV</sequence>
<keyword evidence="2" id="KW-0288">FMN</keyword>
<evidence type="ECO:0000313" key="8">
    <source>
        <dbReference type="EMBL" id="API61829.1"/>
    </source>
</evidence>